<protein>
    <submittedName>
        <fullName evidence="2">Uncharacterized protein</fullName>
    </submittedName>
</protein>
<accession>A0A645CEZ7</accession>
<organism evidence="2">
    <name type="scientific">bioreactor metagenome</name>
    <dbReference type="NCBI Taxonomy" id="1076179"/>
    <lineage>
        <taxon>unclassified sequences</taxon>
        <taxon>metagenomes</taxon>
        <taxon>ecological metagenomes</taxon>
    </lineage>
</organism>
<reference evidence="2" key="1">
    <citation type="submission" date="2019-08" db="EMBL/GenBank/DDBJ databases">
        <authorList>
            <person name="Kucharzyk K."/>
            <person name="Murdoch R.W."/>
            <person name="Higgins S."/>
            <person name="Loffler F."/>
        </authorList>
    </citation>
    <scope>NUCLEOTIDE SEQUENCE</scope>
</reference>
<evidence type="ECO:0000256" key="1">
    <source>
        <dbReference type="SAM" id="MobiDB-lite"/>
    </source>
</evidence>
<proteinExistence type="predicted"/>
<feature type="region of interest" description="Disordered" evidence="1">
    <location>
        <begin position="81"/>
        <end position="106"/>
    </location>
</feature>
<feature type="region of interest" description="Disordered" evidence="1">
    <location>
        <begin position="137"/>
        <end position="159"/>
    </location>
</feature>
<gene>
    <name evidence="2" type="ORF">SDC9_122471</name>
</gene>
<sequence length="159" mass="17790">MIARIDKKRYFGGRSYKAVAALLGLKDLKNYTRQAPVFGCIPDCEESRKVIRDIALKVGLSCNENEFEKLLFPIEQSGSSMEIPPALDPSPENCINEEGSSSDDGVEFEGLLFPLEQTDSSMEIPVAVDPYPENYIDEEDWSWEEESVIDEDDDTSVAV</sequence>
<name>A0A645CEZ7_9ZZZZ</name>
<dbReference type="AlphaFoldDB" id="A0A645CEZ7"/>
<evidence type="ECO:0000313" key="2">
    <source>
        <dbReference type="EMBL" id="MPM75478.1"/>
    </source>
</evidence>
<comment type="caution">
    <text evidence="2">The sequence shown here is derived from an EMBL/GenBank/DDBJ whole genome shotgun (WGS) entry which is preliminary data.</text>
</comment>
<dbReference type="EMBL" id="VSSQ01026651">
    <property type="protein sequence ID" value="MPM75478.1"/>
    <property type="molecule type" value="Genomic_DNA"/>
</dbReference>